<evidence type="ECO:0000313" key="2">
    <source>
        <dbReference type="Proteomes" id="UP000054988"/>
    </source>
</evidence>
<gene>
    <name evidence="1" type="ORF">WG66_6733</name>
</gene>
<reference evidence="1 2" key="1">
    <citation type="submission" date="2015-12" db="EMBL/GenBank/DDBJ databases">
        <title>Draft genome sequence of Moniliophthora roreri, the causal agent of frosty pod rot of cacao.</title>
        <authorList>
            <person name="Aime M.C."/>
            <person name="Diaz-Valderrama J.R."/>
            <person name="Kijpornyongpan T."/>
            <person name="Phillips-Mora W."/>
        </authorList>
    </citation>
    <scope>NUCLEOTIDE SEQUENCE [LARGE SCALE GENOMIC DNA]</scope>
    <source>
        <strain evidence="1 2">MCA 2952</strain>
    </source>
</reference>
<proteinExistence type="predicted"/>
<sequence>MDVYGYLRKVFSLPNSSGWVLQALEEKILSIIRASEFFLRARYTEKAETKHVVEEFSKLLESLIPHIPVHSVLRRIHRFFNSKNLERLKSASLIHNQWRRLYQRVTRVCKIREAFKKTRILAGGGCSREDIDWKAGHRETCKDIVEERKGGHVALLYLEEDFLIFLASRELQHREGAVERLREKSSPTDVLVVDFDVATPKIQFTSPIEIEEMNLNLNPSLENVDFDADEEPLVIISRRTGISLVVCWPVS</sequence>
<protein>
    <submittedName>
        <fullName evidence="1">Uncharacterized protein</fullName>
    </submittedName>
</protein>
<accession>A0A0W0FWP0</accession>
<dbReference type="Proteomes" id="UP000054988">
    <property type="component" value="Unassembled WGS sequence"/>
</dbReference>
<dbReference type="EMBL" id="LATX01001560">
    <property type="protein sequence ID" value="KTB40688.1"/>
    <property type="molecule type" value="Genomic_DNA"/>
</dbReference>
<organism evidence="1 2">
    <name type="scientific">Moniliophthora roreri</name>
    <name type="common">Frosty pod rot fungus</name>
    <name type="synonym">Monilia roreri</name>
    <dbReference type="NCBI Taxonomy" id="221103"/>
    <lineage>
        <taxon>Eukaryota</taxon>
        <taxon>Fungi</taxon>
        <taxon>Dikarya</taxon>
        <taxon>Basidiomycota</taxon>
        <taxon>Agaricomycotina</taxon>
        <taxon>Agaricomycetes</taxon>
        <taxon>Agaricomycetidae</taxon>
        <taxon>Agaricales</taxon>
        <taxon>Marasmiineae</taxon>
        <taxon>Marasmiaceae</taxon>
        <taxon>Moniliophthora</taxon>
    </lineage>
</organism>
<dbReference type="AlphaFoldDB" id="A0A0W0FWP0"/>
<comment type="caution">
    <text evidence="1">The sequence shown here is derived from an EMBL/GenBank/DDBJ whole genome shotgun (WGS) entry which is preliminary data.</text>
</comment>
<name>A0A0W0FWP0_MONRR</name>
<evidence type="ECO:0000313" key="1">
    <source>
        <dbReference type="EMBL" id="KTB40688.1"/>
    </source>
</evidence>